<accession>A0A9P7E7W5</accession>
<dbReference type="PANTHER" id="PTHR11624">
    <property type="entry name" value="DEHYDROGENASE RELATED"/>
    <property type="match status" value="1"/>
</dbReference>
<evidence type="ECO:0000256" key="1">
    <source>
        <dbReference type="ARBA" id="ARBA00001964"/>
    </source>
</evidence>
<keyword evidence="3 4" id="KW-0786">Thiamine pyrophosphate</keyword>
<dbReference type="EMBL" id="JABBWG010000022">
    <property type="protein sequence ID" value="KAG1813869.1"/>
    <property type="molecule type" value="Genomic_DNA"/>
</dbReference>
<dbReference type="EC" id="1.2.4.1" evidence="4"/>
<evidence type="ECO:0000256" key="4">
    <source>
        <dbReference type="RuleBase" id="RU364074"/>
    </source>
</evidence>
<reference evidence="6" key="1">
    <citation type="journal article" date="2020" name="New Phytol.">
        <title>Comparative genomics reveals dynamic genome evolution in host specialist ectomycorrhizal fungi.</title>
        <authorList>
            <person name="Lofgren L.A."/>
            <person name="Nguyen N.H."/>
            <person name="Vilgalys R."/>
            <person name="Ruytinx J."/>
            <person name="Liao H.L."/>
            <person name="Branco S."/>
            <person name="Kuo A."/>
            <person name="LaButti K."/>
            <person name="Lipzen A."/>
            <person name="Andreopoulos W."/>
            <person name="Pangilinan J."/>
            <person name="Riley R."/>
            <person name="Hundley H."/>
            <person name="Na H."/>
            <person name="Barry K."/>
            <person name="Grigoriev I.V."/>
            <person name="Stajich J.E."/>
            <person name="Kennedy P.G."/>
        </authorList>
    </citation>
    <scope>NUCLEOTIDE SEQUENCE</scope>
    <source>
        <strain evidence="6">MN1</strain>
    </source>
</reference>
<dbReference type="Proteomes" id="UP000807769">
    <property type="component" value="Unassembled WGS sequence"/>
</dbReference>
<comment type="function">
    <text evidence="4">The pyruvate dehydrogenase complex catalyzes the overall conversion of pyruvate to acetyl-CoA and CO2.</text>
</comment>
<gene>
    <name evidence="6" type="ORF">BJ212DRAFT_1588454</name>
</gene>
<dbReference type="OrthoDB" id="10266385at2759"/>
<dbReference type="InterPro" id="IPR027110">
    <property type="entry name" value="PDHB_mito-type"/>
</dbReference>
<comment type="catalytic activity">
    <reaction evidence="4">
        <text>N(6)-[(R)-lipoyl]-L-lysyl-[protein] + pyruvate + H(+) = N(6)-[(R)-S(8)-acetyldihydrolipoyl]-L-lysyl-[protein] + CO2</text>
        <dbReference type="Rhea" id="RHEA:19189"/>
        <dbReference type="Rhea" id="RHEA-COMP:10474"/>
        <dbReference type="Rhea" id="RHEA-COMP:10478"/>
        <dbReference type="ChEBI" id="CHEBI:15361"/>
        <dbReference type="ChEBI" id="CHEBI:15378"/>
        <dbReference type="ChEBI" id="CHEBI:16526"/>
        <dbReference type="ChEBI" id="CHEBI:83099"/>
        <dbReference type="ChEBI" id="CHEBI:83111"/>
        <dbReference type="EC" id="1.2.4.1"/>
    </reaction>
</comment>
<sequence>MSGLPIFFAAVRFIRVDVASEAAKQWMKSFLENLKKAVDSIPIEQMEQFTSNTQIEVQEGQLFIVIGKRDRVVMYKPKPQEHGLLDPSAVTFDPVGDSASCNITPSSRRLQRPACLPDAAEVLSFGVSSSSPILSIPELASVKLDVLAELIVKIGSISGTVIFSTLMRTSCITEAESEVEQGALDTADKTIVNTSAASNAQAAGSPLSTSNGCCLAHEYATYNDSENSMAVRGVLNIAMEEELLRDGAVLIFGEAKVERKGRDLTIVTHSKMVIHSMDAADLLAKEGINAEIINFRGIYVRVGQEFEPVAQASSLVNHHCLLVVEGGFPAFGVGSAICAQIVEREASENLDAPVERVTGVDVPTPFLAFPGLQQRKEMVIHLTFIARPTFVKALVALICTISANRDSKGDENCENLQKDAW</sequence>
<evidence type="ECO:0000313" key="7">
    <source>
        <dbReference type="Proteomes" id="UP000807769"/>
    </source>
</evidence>
<keyword evidence="4" id="KW-0670">Pyruvate</keyword>
<keyword evidence="2 4" id="KW-0560">Oxidoreductase</keyword>
<name>A0A9P7E7W5_9AGAM</name>
<dbReference type="Gene3D" id="3.40.50.920">
    <property type="match status" value="1"/>
</dbReference>
<keyword evidence="7" id="KW-1185">Reference proteome</keyword>
<dbReference type="InterPro" id="IPR033248">
    <property type="entry name" value="Transketolase_C"/>
</dbReference>
<dbReference type="RefSeq" id="XP_041191505.1">
    <property type="nucleotide sequence ID" value="XM_041342429.1"/>
</dbReference>
<dbReference type="GO" id="GO:0006086">
    <property type="term" value="P:pyruvate decarboxylation to acetyl-CoA"/>
    <property type="evidence" value="ECO:0007669"/>
    <property type="project" value="InterPro"/>
</dbReference>
<dbReference type="GeneID" id="64636445"/>
<dbReference type="PANTHER" id="PTHR11624:SF96">
    <property type="entry name" value="PYRUVATE DEHYDROGENASE E1 COMPONENT SUBUNIT BETA, MITOCHONDRIAL"/>
    <property type="match status" value="1"/>
</dbReference>
<dbReference type="GO" id="GO:0004739">
    <property type="term" value="F:pyruvate dehydrogenase (acetyl-transferring) activity"/>
    <property type="evidence" value="ECO:0007669"/>
    <property type="project" value="UniProtKB-UniRule"/>
</dbReference>
<comment type="caution">
    <text evidence="6">The sequence shown here is derived from an EMBL/GenBank/DDBJ whole genome shotgun (WGS) entry which is preliminary data.</text>
</comment>
<feature type="domain" description="Transketolase C-terminal" evidence="5">
    <location>
        <begin position="253"/>
        <end position="366"/>
    </location>
</feature>
<evidence type="ECO:0000256" key="2">
    <source>
        <dbReference type="ARBA" id="ARBA00023002"/>
    </source>
</evidence>
<organism evidence="6 7">
    <name type="scientific">Suillus subaureus</name>
    <dbReference type="NCBI Taxonomy" id="48587"/>
    <lineage>
        <taxon>Eukaryota</taxon>
        <taxon>Fungi</taxon>
        <taxon>Dikarya</taxon>
        <taxon>Basidiomycota</taxon>
        <taxon>Agaricomycotina</taxon>
        <taxon>Agaricomycetes</taxon>
        <taxon>Agaricomycetidae</taxon>
        <taxon>Boletales</taxon>
        <taxon>Suillineae</taxon>
        <taxon>Suillaceae</taxon>
        <taxon>Suillus</taxon>
    </lineage>
</organism>
<dbReference type="AlphaFoldDB" id="A0A9P7E7W5"/>
<evidence type="ECO:0000259" key="5">
    <source>
        <dbReference type="Pfam" id="PF02780"/>
    </source>
</evidence>
<protein>
    <recommendedName>
        <fullName evidence="4">Pyruvate dehydrogenase E1 component subunit beta</fullName>
        <ecNumber evidence="4">1.2.4.1</ecNumber>
    </recommendedName>
</protein>
<proteinExistence type="predicted"/>
<dbReference type="SUPFAM" id="SSF52922">
    <property type="entry name" value="TK C-terminal domain-like"/>
    <property type="match status" value="1"/>
</dbReference>
<comment type="cofactor">
    <cofactor evidence="1 4">
        <name>thiamine diphosphate</name>
        <dbReference type="ChEBI" id="CHEBI:58937"/>
    </cofactor>
</comment>
<dbReference type="InterPro" id="IPR009014">
    <property type="entry name" value="Transketo_C/PFOR_II"/>
</dbReference>
<evidence type="ECO:0000256" key="3">
    <source>
        <dbReference type="ARBA" id="ARBA00023052"/>
    </source>
</evidence>
<evidence type="ECO:0000313" key="6">
    <source>
        <dbReference type="EMBL" id="KAG1813869.1"/>
    </source>
</evidence>
<dbReference type="Pfam" id="PF02780">
    <property type="entry name" value="Transketolase_C"/>
    <property type="match status" value="1"/>
</dbReference>